<dbReference type="GO" id="GO:0005524">
    <property type="term" value="F:ATP binding"/>
    <property type="evidence" value="ECO:0007669"/>
    <property type="project" value="UniProtKB-KW"/>
</dbReference>
<evidence type="ECO:0000256" key="5">
    <source>
        <dbReference type="ARBA" id="ARBA00022777"/>
    </source>
</evidence>
<dbReference type="STRING" id="307972.A0A2G8LGT1"/>
<dbReference type="SMART" id="SM00142">
    <property type="entry name" value="PI3K_C2"/>
    <property type="match status" value="1"/>
</dbReference>
<comment type="similarity">
    <text evidence="8">Belongs to the PI3/PI4-kinase family.</text>
</comment>
<dbReference type="GO" id="GO:0000045">
    <property type="term" value="P:autophagosome assembly"/>
    <property type="evidence" value="ECO:0007669"/>
    <property type="project" value="TreeGrafter"/>
</dbReference>
<dbReference type="Gene3D" id="2.60.40.150">
    <property type="entry name" value="C2 domain"/>
    <property type="match status" value="1"/>
</dbReference>
<protein>
    <recommendedName>
        <fullName evidence="2">Phosphatidylinositol 3-kinase catalytic subunit type 3</fullName>
        <ecNumber evidence="1">2.7.1.137</ecNumber>
    </recommendedName>
    <alternativeName>
        <fullName evidence="7">Phosphoinositide-3-kinase class 3</fullName>
    </alternativeName>
</protein>
<dbReference type="PIRSF" id="PIRSF000587">
    <property type="entry name" value="PI3K_Vps34"/>
    <property type="match status" value="1"/>
</dbReference>
<dbReference type="Pfam" id="PF00454">
    <property type="entry name" value="PI3_PI4_kinase"/>
    <property type="match status" value="1"/>
</dbReference>
<dbReference type="CDD" id="cd08397">
    <property type="entry name" value="C2_PI3K_class_III"/>
    <property type="match status" value="1"/>
</dbReference>
<dbReference type="SUPFAM" id="SSF48371">
    <property type="entry name" value="ARM repeat"/>
    <property type="match status" value="1"/>
</dbReference>
<keyword evidence="5 12" id="KW-0418">Kinase</keyword>
<dbReference type="InterPro" id="IPR011009">
    <property type="entry name" value="Kinase-like_dom_sf"/>
</dbReference>
<reference evidence="12 13" key="1">
    <citation type="journal article" date="2017" name="PLoS Biol.">
        <title>The sea cucumber genome provides insights into morphological evolution and visceral regeneration.</title>
        <authorList>
            <person name="Zhang X."/>
            <person name="Sun L."/>
            <person name="Yuan J."/>
            <person name="Sun Y."/>
            <person name="Gao Y."/>
            <person name="Zhang L."/>
            <person name="Li S."/>
            <person name="Dai H."/>
            <person name="Hamel J.F."/>
            <person name="Liu C."/>
            <person name="Yu Y."/>
            <person name="Liu S."/>
            <person name="Lin W."/>
            <person name="Guo K."/>
            <person name="Jin S."/>
            <person name="Xu P."/>
            <person name="Storey K.B."/>
            <person name="Huan P."/>
            <person name="Zhang T."/>
            <person name="Zhou Y."/>
            <person name="Zhang J."/>
            <person name="Lin C."/>
            <person name="Li X."/>
            <person name="Xing L."/>
            <person name="Huo D."/>
            <person name="Sun M."/>
            <person name="Wang L."/>
            <person name="Mercier A."/>
            <person name="Li F."/>
            <person name="Yang H."/>
            <person name="Xiang J."/>
        </authorList>
    </citation>
    <scope>NUCLEOTIDE SEQUENCE [LARGE SCALE GENOMIC DNA]</scope>
    <source>
        <strain evidence="12">Shaxun</strain>
        <tissue evidence="12">Muscle</tissue>
    </source>
</reference>
<dbReference type="GO" id="GO:0048015">
    <property type="term" value="P:phosphatidylinositol-mediated signaling"/>
    <property type="evidence" value="ECO:0007669"/>
    <property type="project" value="TreeGrafter"/>
</dbReference>
<dbReference type="SMART" id="SM00145">
    <property type="entry name" value="PI3Ka"/>
    <property type="match status" value="1"/>
</dbReference>
<gene>
    <name evidence="12" type="ORF">BSL78_03668</name>
</gene>
<dbReference type="EMBL" id="MRZV01000083">
    <property type="protein sequence ID" value="PIK59455.1"/>
    <property type="molecule type" value="Genomic_DNA"/>
</dbReference>
<evidence type="ECO:0000256" key="2">
    <source>
        <dbReference type="ARBA" id="ARBA00019787"/>
    </source>
</evidence>
<comment type="caution">
    <text evidence="12">The sequence shown here is derived from an EMBL/GenBank/DDBJ whole genome shotgun (WGS) entry which is preliminary data.</text>
</comment>
<dbReference type="Pfam" id="PF00613">
    <property type="entry name" value="PI3Ka"/>
    <property type="match status" value="1"/>
</dbReference>
<dbReference type="InterPro" id="IPR015433">
    <property type="entry name" value="PI3/4_kinase"/>
</dbReference>
<evidence type="ECO:0000259" key="10">
    <source>
        <dbReference type="PROSITE" id="PS51545"/>
    </source>
</evidence>
<dbReference type="Proteomes" id="UP000230750">
    <property type="component" value="Unassembled WGS sequence"/>
</dbReference>
<dbReference type="Gene3D" id="3.30.1010.10">
    <property type="entry name" value="Phosphatidylinositol 3-kinase Catalytic Subunit, Chain A, domain 4"/>
    <property type="match status" value="1"/>
</dbReference>
<dbReference type="InterPro" id="IPR016024">
    <property type="entry name" value="ARM-type_fold"/>
</dbReference>
<dbReference type="GO" id="GO:0000407">
    <property type="term" value="C:phagophore assembly site"/>
    <property type="evidence" value="ECO:0007669"/>
    <property type="project" value="TreeGrafter"/>
</dbReference>
<evidence type="ECO:0000256" key="4">
    <source>
        <dbReference type="ARBA" id="ARBA00022741"/>
    </source>
</evidence>
<dbReference type="SMART" id="SM00146">
    <property type="entry name" value="PI3Kc"/>
    <property type="match status" value="1"/>
</dbReference>
<dbReference type="GO" id="GO:0005768">
    <property type="term" value="C:endosome"/>
    <property type="evidence" value="ECO:0007669"/>
    <property type="project" value="TreeGrafter"/>
</dbReference>
<feature type="domain" description="PI3K/PI4K catalytic" evidence="9">
    <location>
        <begin position="571"/>
        <end position="814"/>
    </location>
</feature>
<dbReference type="PANTHER" id="PTHR10048">
    <property type="entry name" value="PHOSPHATIDYLINOSITOL KINASE"/>
    <property type="match status" value="1"/>
</dbReference>
<evidence type="ECO:0000256" key="1">
    <source>
        <dbReference type="ARBA" id="ARBA00012073"/>
    </source>
</evidence>
<dbReference type="FunFam" id="3.30.1010.10:FF:000002">
    <property type="entry name" value="Phosphatidylinositol 3-kinase catalytic subunit type 3"/>
    <property type="match status" value="1"/>
</dbReference>
<dbReference type="GO" id="GO:0005777">
    <property type="term" value="C:peroxisome"/>
    <property type="evidence" value="ECO:0007669"/>
    <property type="project" value="TreeGrafter"/>
</dbReference>
<accession>A0A2G8LGT1</accession>
<dbReference type="PROSITE" id="PS51547">
    <property type="entry name" value="C2_PI3K"/>
    <property type="match status" value="1"/>
</dbReference>
<dbReference type="Gene3D" id="1.10.1070.11">
    <property type="entry name" value="Phosphatidylinositol 3-/4-kinase, catalytic domain"/>
    <property type="match status" value="1"/>
</dbReference>
<dbReference type="PANTHER" id="PTHR10048:SF7">
    <property type="entry name" value="PHOSPHATIDYLINOSITOL 3-KINASE CATALYTIC SUBUNIT TYPE 3"/>
    <property type="match status" value="1"/>
</dbReference>
<dbReference type="GO" id="GO:0034272">
    <property type="term" value="C:phosphatidylinositol 3-kinase complex, class III, type II"/>
    <property type="evidence" value="ECO:0007669"/>
    <property type="project" value="TreeGrafter"/>
</dbReference>
<dbReference type="InterPro" id="IPR036940">
    <property type="entry name" value="PI3/4_kinase_cat_sf"/>
</dbReference>
<dbReference type="GO" id="GO:0006897">
    <property type="term" value="P:endocytosis"/>
    <property type="evidence" value="ECO:0007669"/>
    <property type="project" value="TreeGrafter"/>
</dbReference>
<name>A0A2G8LGT1_STIJA</name>
<dbReference type="InterPro" id="IPR001263">
    <property type="entry name" value="PI3K_accessory_dom"/>
</dbReference>
<dbReference type="InterPro" id="IPR042236">
    <property type="entry name" value="PI3K_accessory_sf"/>
</dbReference>
<dbReference type="InterPro" id="IPR018936">
    <property type="entry name" value="PI3/4_kinase_CS"/>
</dbReference>
<evidence type="ECO:0000256" key="6">
    <source>
        <dbReference type="ARBA" id="ARBA00022840"/>
    </source>
</evidence>
<dbReference type="InterPro" id="IPR035892">
    <property type="entry name" value="C2_domain_sf"/>
</dbReference>
<keyword evidence="4" id="KW-0547">Nucleotide-binding</keyword>
<evidence type="ECO:0000259" key="9">
    <source>
        <dbReference type="PROSITE" id="PS50290"/>
    </source>
</evidence>
<dbReference type="Gene3D" id="1.25.40.70">
    <property type="entry name" value="Phosphatidylinositol 3-kinase, accessory domain (PIK)"/>
    <property type="match status" value="1"/>
</dbReference>
<keyword evidence="3" id="KW-0808">Transferase</keyword>
<feature type="domain" description="PIK helical" evidence="10">
    <location>
        <begin position="257"/>
        <end position="484"/>
    </location>
</feature>
<dbReference type="OrthoDB" id="67688at2759"/>
<dbReference type="GO" id="GO:0034271">
    <property type="term" value="C:phosphatidylinositol 3-kinase complex, class III, type I"/>
    <property type="evidence" value="ECO:0007669"/>
    <property type="project" value="TreeGrafter"/>
</dbReference>
<dbReference type="InterPro" id="IPR002420">
    <property type="entry name" value="PI3K-type_C2_dom"/>
</dbReference>
<evidence type="ECO:0000256" key="8">
    <source>
        <dbReference type="PROSITE-ProRule" id="PRU00880"/>
    </source>
</evidence>
<feature type="non-terminal residue" evidence="12">
    <location>
        <position position="1"/>
    </location>
</feature>
<dbReference type="GO" id="GO:0016303">
    <property type="term" value="F:1-phosphatidylinositol-3-kinase activity"/>
    <property type="evidence" value="ECO:0007669"/>
    <property type="project" value="UniProtKB-EC"/>
</dbReference>
<dbReference type="AlphaFoldDB" id="A0A2G8LGT1"/>
<feature type="domain" description="C2 PI3K-type" evidence="11">
    <location>
        <begin position="12"/>
        <end position="162"/>
    </location>
</feature>
<organism evidence="12 13">
    <name type="scientific">Stichopus japonicus</name>
    <name type="common">Sea cucumber</name>
    <dbReference type="NCBI Taxonomy" id="307972"/>
    <lineage>
        <taxon>Eukaryota</taxon>
        <taxon>Metazoa</taxon>
        <taxon>Echinodermata</taxon>
        <taxon>Eleutherozoa</taxon>
        <taxon>Echinozoa</taxon>
        <taxon>Holothuroidea</taxon>
        <taxon>Aspidochirotacea</taxon>
        <taxon>Aspidochirotida</taxon>
        <taxon>Stichopodidae</taxon>
        <taxon>Apostichopus</taxon>
    </lineage>
</organism>
<dbReference type="CDD" id="cd00870">
    <property type="entry name" value="PI3Ka_III"/>
    <property type="match status" value="1"/>
</dbReference>
<evidence type="ECO:0000256" key="7">
    <source>
        <dbReference type="ARBA" id="ARBA00029930"/>
    </source>
</evidence>
<keyword evidence="6" id="KW-0067">ATP-binding</keyword>
<dbReference type="SUPFAM" id="SSF56112">
    <property type="entry name" value="Protein kinase-like (PK-like)"/>
    <property type="match status" value="2"/>
</dbReference>
<dbReference type="InterPro" id="IPR000403">
    <property type="entry name" value="PI3/4_kinase_cat_dom"/>
</dbReference>
<evidence type="ECO:0000313" key="13">
    <source>
        <dbReference type="Proteomes" id="UP000230750"/>
    </source>
</evidence>
<evidence type="ECO:0000259" key="11">
    <source>
        <dbReference type="PROSITE" id="PS51547"/>
    </source>
</evidence>
<evidence type="ECO:0000313" key="12">
    <source>
        <dbReference type="EMBL" id="PIK59455.1"/>
    </source>
</evidence>
<proteinExistence type="inferred from homology"/>
<sequence>GTLEGKRQKPTYRELLDDPQLRFSGLYEDKCSDLYVTCQIFADGKALTLPTQTCYKAFTTRWNWNEWLTLPVKYSDLPRNAQAAFTIWDVYSPTEARPVGGTTVALFGKHGTYRQGMHDLKVWPNQEADGYASTKTPGKLVGDDTMAKLAKLTKQHHKGKMQKVDWLDRLTFRELEMINEKEKRESNFMFLMVEFARIHYNTIDFSIVYYEKDAEEVVTIRHHADIVTVPDPEMLMENLIEAKHHTLVRSERSGLTDRDLKPNAHTRDQLSHIIKFGPNKVLSSEEADLIWRFRFYLTNQKQALTKFLKSVKWDMVHEEIQALDLMRKWQPIDVADALELLSPQFKNPEVRRYAVSRLKQADDEELMLYLLQLVQALKYENFQEIKAGLDMQNKKRTESVSSQGERDRLPLPPTVAVYGSFPSPASEEEEEDEDEECDLATFLIQRACKNYTLANYFYWYLMVEKDDQSSISKDSQIKEMYNTVMQRFGQHLLKGAADYFRKHGLLKRQNVLINKLLEVMRSVAKESGNRKKKIERLQALLASTEFSKQMLSNFDPIPLPIQPEIRITGLIAEKASIFKSALLPCKLYFRTVDNKDYIVIAKTGDDLRQDQLILQMISLMDKLLQQENLDLKLTPYNVLATSSKTGFVQFVESTAVADVLSSEGSIQGWETVTWIIYSSPPKETSSMSTLVTSWVATPTLPTSDEAEQGDVGRDGRGQQRTVPRLHYALLHIIPASQKACKLYSDLFTLMVDANVPDIALEPDKTVKKLQDKFRLDLTDEEAVQYMKNLIDVSAGAMFAAWVEQVHKLAMYWKR</sequence>
<evidence type="ECO:0000256" key="3">
    <source>
        <dbReference type="ARBA" id="ARBA00022679"/>
    </source>
</evidence>
<dbReference type="PROSITE" id="PS50290">
    <property type="entry name" value="PI3_4_KINASE_3"/>
    <property type="match status" value="1"/>
</dbReference>
<dbReference type="SUPFAM" id="SSF49562">
    <property type="entry name" value="C2 domain (Calcium/lipid-binding domain, CaLB)"/>
    <property type="match status" value="1"/>
</dbReference>
<dbReference type="PROSITE" id="PS00915">
    <property type="entry name" value="PI3_4_KINASE_1"/>
    <property type="match status" value="1"/>
</dbReference>
<dbReference type="PROSITE" id="PS51545">
    <property type="entry name" value="PIK_HELICAL"/>
    <property type="match status" value="1"/>
</dbReference>
<dbReference type="EC" id="2.7.1.137" evidence="1"/>
<dbReference type="Pfam" id="PF00792">
    <property type="entry name" value="PI3K_C2"/>
    <property type="match status" value="1"/>
</dbReference>
<dbReference type="InterPro" id="IPR008290">
    <property type="entry name" value="PI3K_Vps34"/>
</dbReference>
<keyword evidence="13" id="KW-1185">Reference proteome</keyword>